<dbReference type="Proteomes" id="UP000233837">
    <property type="component" value="Unassembled WGS sequence"/>
</dbReference>
<accession>A0A2I0VBH0</accession>
<reference evidence="2 3" key="2">
    <citation type="journal article" date="2017" name="Nature">
        <title>The Apostasia genome and the evolution of orchids.</title>
        <authorList>
            <person name="Zhang G.Q."/>
            <person name="Liu K.W."/>
            <person name="Li Z."/>
            <person name="Lohaus R."/>
            <person name="Hsiao Y.Y."/>
            <person name="Niu S.C."/>
            <person name="Wang J.Y."/>
            <person name="Lin Y.C."/>
            <person name="Xu Q."/>
            <person name="Chen L.J."/>
            <person name="Yoshida K."/>
            <person name="Fujiwara S."/>
            <person name="Wang Z.W."/>
            <person name="Zhang Y.Q."/>
            <person name="Mitsuda N."/>
            <person name="Wang M."/>
            <person name="Liu G.H."/>
            <person name="Pecoraro L."/>
            <person name="Huang H.X."/>
            <person name="Xiao X.J."/>
            <person name="Lin M."/>
            <person name="Wu X.Y."/>
            <person name="Wu W.L."/>
            <person name="Chen Y.Y."/>
            <person name="Chang S.B."/>
            <person name="Sakamoto S."/>
            <person name="Ohme-Takagi M."/>
            <person name="Yagi M."/>
            <person name="Zeng S.J."/>
            <person name="Shen C.Y."/>
            <person name="Yeh C.M."/>
            <person name="Luo Y.B."/>
            <person name="Tsai W.C."/>
            <person name="Van de Peer Y."/>
            <person name="Liu Z.J."/>
        </authorList>
    </citation>
    <scope>NUCLEOTIDE SEQUENCE [LARGE SCALE GENOMIC DNA]</scope>
    <source>
        <tissue evidence="2">The whole plant</tissue>
    </source>
</reference>
<sequence length="144" mass="15544">MSRSSPAVHLLHFVSGIILQTVRELDDGIMLVVSGTSLLLLFLLTAGCGSAQMRFQPLPGRYLAAVAENIMAILDVAESPSFIADLCRKIFQARKPAFQKHSSLVGATMSAVPSGITERYQAVLSEEVTGCIIVDLRTAFDVYT</sequence>
<dbReference type="EMBL" id="KZ503889">
    <property type="protein sequence ID" value="PKU60753.1"/>
    <property type="molecule type" value="Genomic_DNA"/>
</dbReference>
<proteinExistence type="predicted"/>
<reference evidence="2 3" key="1">
    <citation type="journal article" date="2016" name="Sci. Rep.">
        <title>The Dendrobium catenatum Lindl. genome sequence provides insights into polysaccharide synthase, floral development and adaptive evolution.</title>
        <authorList>
            <person name="Zhang G.Q."/>
            <person name="Xu Q."/>
            <person name="Bian C."/>
            <person name="Tsai W.C."/>
            <person name="Yeh C.M."/>
            <person name="Liu K.W."/>
            <person name="Yoshida K."/>
            <person name="Zhang L.S."/>
            <person name="Chang S.B."/>
            <person name="Chen F."/>
            <person name="Shi Y."/>
            <person name="Su Y.Y."/>
            <person name="Zhang Y.Q."/>
            <person name="Chen L.J."/>
            <person name="Yin Y."/>
            <person name="Lin M."/>
            <person name="Huang H."/>
            <person name="Deng H."/>
            <person name="Wang Z.W."/>
            <person name="Zhu S.L."/>
            <person name="Zhao X."/>
            <person name="Deng C."/>
            <person name="Niu S.C."/>
            <person name="Huang J."/>
            <person name="Wang M."/>
            <person name="Liu G.H."/>
            <person name="Yang H.J."/>
            <person name="Xiao X.J."/>
            <person name="Hsiao Y.Y."/>
            <person name="Wu W.L."/>
            <person name="Chen Y.Y."/>
            <person name="Mitsuda N."/>
            <person name="Ohme-Takagi M."/>
            <person name="Luo Y.B."/>
            <person name="Van de Peer Y."/>
            <person name="Liu Z.J."/>
        </authorList>
    </citation>
    <scope>NUCLEOTIDE SEQUENCE [LARGE SCALE GENOMIC DNA]</scope>
    <source>
        <tissue evidence="2">The whole plant</tissue>
    </source>
</reference>
<evidence type="ECO:0000313" key="2">
    <source>
        <dbReference type="EMBL" id="PKU60753.1"/>
    </source>
</evidence>
<evidence type="ECO:0000313" key="3">
    <source>
        <dbReference type="Proteomes" id="UP000233837"/>
    </source>
</evidence>
<keyword evidence="1" id="KW-0472">Membrane</keyword>
<keyword evidence="1" id="KW-0812">Transmembrane</keyword>
<organism evidence="2 3">
    <name type="scientific">Dendrobium catenatum</name>
    <dbReference type="NCBI Taxonomy" id="906689"/>
    <lineage>
        <taxon>Eukaryota</taxon>
        <taxon>Viridiplantae</taxon>
        <taxon>Streptophyta</taxon>
        <taxon>Embryophyta</taxon>
        <taxon>Tracheophyta</taxon>
        <taxon>Spermatophyta</taxon>
        <taxon>Magnoliopsida</taxon>
        <taxon>Liliopsida</taxon>
        <taxon>Asparagales</taxon>
        <taxon>Orchidaceae</taxon>
        <taxon>Epidendroideae</taxon>
        <taxon>Malaxideae</taxon>
        <taxon>Dendrobiinae</taxon>
        <taxon>Dendrobium</taxon>
    </lineage>
</organism>
<keyword evidence="1" id="KW-1133">Transmembrane helix</keyword>
<evidence type="ECO:0000256" key="1">
    <source>
        <dbReference type="SAM" id="Phobius"/>
    </source>
</evidence>
<feature type="transmembrane region" description="Helical" evidence="1">
    <location>
        <begin position="29"/>
        <end position="51"/>
    </location>
</feature>
<protein>
    <submittedName>
        <fullName evidence="2">Uncharacterized protein</fullName>
    </submittedName>
</protein>
<gene>
    <name evidence="2" type="ORF">MA16_Dca024721</name>
</gene>
<name>A0A2I0VBH0_9ASPA</name>
<keyword evidence="3" id="KW-1185">Reference proteome</keyword>
<dbReference type="AlphaFoldDB" id="A0A2I0VBH0"/>